<dbReference type="AlphaFoldDB" id="A0A6A6EXW0"/>
<reference evidence="1" key="1">
    <citation type="journal article" date="2020" name="Stud. Mycol.">
        <title>101 Dothideomycetes genomes: a test case for predicting lifestyles and emergence of pathogens.</title>
        <authorList>
            <person name="Haridas S."/>
            <person name="Albert R."/>
            <person name="Binder M."/>
            <person name="Bloem J."/>
            <person name="Labutti K."/>
            <person name="Salamov A."/>
            <person name="Andreopoulos B."/>
            <person name="Baker S."/>
            <person name="Barry K."/>
            <person name="Bills G."/>
            <person name="Bluhm B."/>
            <person name="Cannon C."/>
            <person name="Castanera R."/>
            <person name="Culley D."/>
            <person name="Daum C."/>
            <person name="Ezra D."/>
            <person name="Gonzalez J."/>
            <person name="Henrissat B."/>
            <person name="Kuo A."/>
            <person name="Liang C."/>
            <person name="Lipzen A."/>
            <person name="Lutzoni F."/>
            <person name="Magnuson J."/>
            <person name="Mondo S."/>
            <person name="Nolan M."/>
            <person name="Ohm R."/>
            <person name="Pangilinan J."/>
            <person name="Park H.-J."/>
            <person name="Ramirez L."/>
            <person name="Alfaro M."/>
            <person name="Sun H."/>
            <person name="Tritt A."/>
            <person name="Yoshinaga Y."/>
            <person name="Zwiers L.-H."/>
            <person name="Turgeon B."/>
            <person name="Goodwin S."/>
            <person name="Spatafora J."/>
            <person name="Crous P."/>
            <person name="Grigoriev I."/>
        </authorList>
    </citation>
    <scope>NUCLEOTIDE SEQUENCE</scope>
    <source>
        <strain evidence="1">CBS 207.26</strain>
    </source>
</reference>
<dbReference type="OrthoDB" id="3564804at2759"/>
<dbReference type="EMBL" id="ML994610">
    <property type="protein sequence ID" value="KAF2195639.1"/>
    <property type="molecule type" value="Genomic_DNA"/>
</dbReference>
<keyword evidence="2" id="KW-1185">Reference proteome</keyword>
<dbReference type="Proteomes" id="UP000800200">
    <property type="component" value="Unassembled WGS sequence"/>
</dbReference>
<organism evidence="1 2">
    <name type="scientific">Zopfia rhizophila CBS 207.26</name>
    <dbReference type="NCBI Taxonomy" id="1314779"/>
    <lineage>
        <taxon>Eukaryota</taxon>
        <taxon>Fungi</taxon>
        <taxon>Dikarya</taxon>
        <taxon>Ascomycota</taxon>
        <taxon>Pezizomycotina</taxon>
        <taxon>Dothideomycetes</taxon>
        <taxon>Dothideomycetes incertae sedis</taxon>
        <taxon>Zopfiaceae</taxon>
        <taxon>Zopfia</taxon>
    </lineage>
</organism>
<protein>
    <submittedName>
        <fullName evidence="1">Uncharacterized protein</fullName>
    </submittedName>
</protein>
<evidence type="ECO:0000313" key="1">
    <source>
        <dbReference type="EMBL" id="KAF2195639.1"/>
    </source>
</evidence>
<accession>A0A6A6EXW0</accession>
<name>A0A6A6EXW0_9PEZI</name>
<gene>
    <name evidence="1" type="ORF">K469DRAFT_543329</name>
</gene>
<proteinExistence type="predicted"/>
<evidence type="ECO:0000313" key="2">
    <source>
        <dbReference type="Proteomes" id="UP000800200"/>
    </source>
</evidence>
<sequence>MTKPDKIDNQFWTDRTYGRNKEKFKRFSKPRFDQKRSDNGTKYDRTKKCFICKIIRCWSTKHSPEERRRSYKRFQNKSINPSKETF</sequence>